<keyword evidence="6" id="KW-0206">Cytoskeleton</keyword>
<dbReference type="InterPro" id="IPR007707">
    <property type="entry name" value="TACC_C"/>
</dbReference>
<dbReference type="AlphaFoldDB" id="A0AAN8GRH7"/>
<proteinExistence type="inferred from homology"/>
<evidence type="ECO:0000256" key="7">
    <source>
        <dbReference type="SAM" id="Coils"/>
    </source>
</evidence>
<comment type="subcellular location">
    <subcellularLocation>
        <location evidence="1">Cytoplasm</location>
        <location evidence="1">Cytoskeleton</location>
    </subcellularLocation>
</comment>
<comment type="similarity">
    <text evidence="2">Belongs to the TACC family.</text>
</comment>
<reference evidence="9 10" key="1">
    <citation type="journal article" date="2023" name="Mol. Biol. Evol.">
        <title>Genomics of Secondarily Temperate Adaptation in the Only Non-Antarctic Icefish.</title>
        <authorList>
            <person name="Rivera-Colon A.G."/>
            <person name="Rayamajhi N."/>
            <person name="Minhas B.F."/>
            <person name="Madrigal G."/>
            <person name="Bilyk K.T."/>
            <person name="Yoon V."/>
            <person name="Hune M."/>
            <person name="Gregory S."/>
            <person name="Cheng C.H.C."/>
            <person name="Catchen J.M."/>
        </authorList>
    </citation>
    <scope>NUCLEOTIDE SEQUENCE [LARGE SCALE GENOMIC DNA]</scope>
    <source>
        <tissue evidence="9">Hepatocytes</tissue>
    </source>
</reference>
<organism evidence="9 10">
    <name type="scientific">Champsocephalus esox</name>
    <name type="common">pike icefish</name>
    <dbReference type="NCBI Taxonomy" id="159716"/>
    <lineage>
        <taxon>Eukaryota</taxon>
        <taxon>Metazoa</taxon>
        <taxon>Chordata</taxon>
        <taxon>Craniata</taxon>
        <taxon>Vertebrata</taxon>
        <taxon>Euteleostomi</taxon>
        <taxon>Actinopterygii</taxon>
        <taxon>Neopterygii</taxon>
        <taxon>Teleostei</taxon>
        <taxon>Neoteleostei</taxon>
        <taxon>Acanthomorphata</taxon>
        <taxon>Eupercaria</taxon>
        <taxon>Perciformes</taxon>
        <taxon>Notothenioidei</taxon>
        <taxon>Channichthyidae</taxon>
        <taxon>Champsocephalus</taxon>
    </lineage>
</organism>
<keyword evidence="3" id="KW-0963">Cytoplasm</keyword>
<dbReference type="GO" id="GO:0005737">
    <property type="term" value="C:cytoplasm"/>
    <property type="evidence" value="ECO:0007669"/>
    <property type="project" value="TreeGrafter"/>
</dbReference>
<name>A0AAN8GRH7_9TELE</name>
<dbReference type="PANTHER" id="PTHR13924:SF4">
    <property type="entry name" value="TRANSFORMING ACIDIC COILED-COIL-CONTAINING PROTEIN 3"/>
    <property type="match status" value="1"/>
</dbReference>
<dbReference type="InterPro" id="IPR039915">
    <property type="entry name" value="TACC"/>
</dbReference>
<dbReference type="Gene3D" id="1.20.5.1700">
    <property type="match status" value="1"/>
</dbReference>
<evidence type="ECO:0000256" key="5">
    <source>
        <dbReference type="ARBA" id="ARBA00023054"/>
    </source>
</evidence>
<gene>
    <name evidence="9" type="ORF">CesoFtcFv8_017333</name>
</gene>
<keyword evidence="5 7" id="KW-0175">Coiled coil</keyword>
<comment type="caution">
    <text evidence="9">The sequence shown here is derived from an EMBL/GenBank/DDBJ whole genome shotgun (WGS) entry which is preliminary data.</text>
</comment>
<evidence type="ECO:0000313" key="9">
    <source>
        <dbReference type="EMBL" id="KAK5886284.1"/>
    </source>
</evidence>
<feature type="coiled-coil region" evidence="7">
    <location>
        <begin position="16"/>
        <end position="122"/>
    </location>
</feature>
<evidence type="ECO:0000259" key="8">
    <source>
        <dbReference type="Pfam" id="PF05010"/>
    </source>
</evidence>
<keyword evidence="10" id="KW-1185">Reference proteome</keyword>
<evidence type="ECO:0000256" key="1">
    <source>
        <dbReference type="ARBA" id="ARBA00004245"/>
    </source>
</evidence>
<dbReference type="GO" id="GO:0007052">
    <property type="term" value="P:mitotic spindle organization"/>
    <property type="evidence" value="ECO:0007669"/>
    <property type="project" value="InterPro"/>
</dbReference>
<dbReference type="PANTHER" id="PTHR13924">
    <property type="entry name" value="TRANSFORMING ACIDIC COILED-COIL CONTAINING PROTEIN 1/2"/>
    <property type="match status" value="1"/>
</dbReference>
<accession>A0AAN8GRH7</accession>
<evidence type="ECO:0000313" key="10">
    <source>
        <dbReference type="Proteomes" id="UP001335648"/>
    </source>
</evidence>
<dbReference type="Proteomes" id="UP001335648">
    <property type="component" value="Unassembled WGS sequence"/>
</dbReference>
<dbReference type="GO" id="GO:0007097">
    <property type="term" value="P:nuclear migration"/>
    <property type="evidence" value="ECO:0007669"/>
    <property type="project" value="TreeGrafter"/>
</dbReference>
<dbReference type="GO" id="GO:0021987">
    <property type="term" value="P:cerebral cortex development"/>
    <property type="evidence" value="ECO:0007669"/>
    <property type="project" value="TreeGrafter"/>
</dbReference>
<evidence type="ECO:0000256" key="4">
    <source>
        <dbReference type="ARBA" id="ARBA00022553"/>
    </source>
</evidence>
<protein>
    <recommendedName>
        <fullName evidence="8">Transforming acidic coiled-coil-containing protein C-terminal domain-containing protein</fullName>
    </recommendedName>
</protein>
<dbReference type="EMBL" id="JAULUE010002059">
    <property type="protein sequence ID" value="KAK5886284.1"/>
    <property type="molecule type" value="Genomic_DNA"/>
</dbReference>
<feature type="domain" description="Transforming acidic coiled-coil-containing protein C-terminal" evidence="8">
    <location>
        <begin position="32"/>
        <end position="120"/>
    </location>
</feature>
<keyword evidence="4" id="KW-0597">Phosphoprotein</keyword>
<dbReference type="GO" id="GO:0005856">
    <property type="term" value="C:cytoskeleton"/>
    <property type="evidence" value="ECO:0007669"/>
    <property type="project" value="UniProtKB-SubCell"/>
</dbReference>
<evidence type="ECO:0000256" key="3">
    <source>
        <dbReference type="ARBA" id="ARBA00022490"/>
    </source>
</evidence>
<dbReference type="Pfam" id="PF05010">
    <property type="entry name" value="TACC_C"/>
    <property type="match status" value="1"/>
</dbReference>
<evidence type="ECO:0000256" key="6">
    <source>
        <dbReference type="ARBA" id="ARBA00023212"/>
    </source>
</evidence>
<dbReference type="FunFam" id="1.20.5.1700:FF:000001">
    <property type="entry name" value="Transforming acidic coiled-coil-containing protein 1 isoform 2"/>
    <property type="match status" value="1"/>
</dbReference>
<sequence>MRKIIAEFELMIAKMLADQEKEREVAQTKLTAALIEKEQDYLERIRKEEQRYKTLKAHAEEKIGQANGEINEVRYKNKSETSALQAQLRREQLKVQSLEKSLVQKEKEAEDLTTLCDELISKVQRG</sequence>
<evidence type="ECO:0000256" key="2">
    <source>
        <dbReference type="ARBA" id="ARBA00009423"/>
    </source>
</evidence>